<keyword evidence="1" id="KW-0677">Repeat</keyword>
<dbReference type="PANTHER" id="PTHR47447:SF17">
    <property type="entry name" value="OS12G0638900 PROTEIN"/>
    <property type="match status" value="1"/>
</dbReference>
<feature type="compositionally biased region" description="Low complexity" evidence="3">
    <location>
        <begin position="141"/>
        <end position="158"/>
    </location>
</feature>
<dbReference type="PROSITE" id="PS51375">
    <property type="entry name" value="PPR"/>
    <property type="match status" value="1"/>
</dbReference>
<proteinExistence type="predicted"/>
<dbReference type="PANTHER" id="PTHR47447">
    <property type="entry name" value="OS03G0856100 PROTEIN"/>
    <property type="match status" value="1"/>
</dbReference>
<evidence type="ECO:0000313" key="5">
    <source>
        <dbReference type="Proteomes" id="UP001189429"/>
    </source>
</evidence>
<gene>
    <name evidence="4" type="ORF">PCOR1329_LOCUS39211</name>
</gene>
<keyword evidence="5" id="KW-1185">Reference proteome</keyword>
<feature type="region of interest" description="Disordered" evidence="3">
    <location>
        <begin position="141"/>
        <end position="194"/>
    </location>
</feature>
<dbReference type="NCBIfam" id="TIGR00756">
    <property type="entry name" value="PPR"/>
    <property type="match status" value="1"/>
</dbReference>
<protein>
    <recommendedName>
        <fullName evidence="6">Pentatricopeptide repeat-containing protein, chloroplastic</fullName>
    </recommendedName>
</protein>
<dbReference type="Gene3D" id="1.25.40.10">
    <property type="entry name" value="Tetratricopeptide repeat domain"/>
    <property type="match status" value="1"/>
</dbReference>
<organism evidence="4 5">
    <name type="scientific">Prorocentrum cordatum</name>
    <dbReference type="NCBI Taxonomy" id="2364126"/>
    <lineage>
        <taxon>Eukaryota</taxon>
        <taxon>Sar</taxon>
        <taxon>Alveolata</taxon>
        <taxon>Dinophyceae</taxon>
        <taxon>Prorocentrales</taxon>
        <taxon>Prorocentraceae</taxon>
        <taxon>Prorocentrum</taxon>
    </lineage>
</organism>
<comment type="caution">
    <text evidence="4">The sequence shown here is derived from an EMBL/GenBank/DDBJ whole genome shotgun (WGS) entry which is preliminary data.</text>
</comment>
<evidence type="ECO:0000256" key="2">
    <source>
        <dbReference type="PROSITE-ProRule" id="PRU00708"/>
    </source>
</evidence>
<evidence type="ECO:0000256" key="1">
    <source>
        <dbReference type="ARBA" id="ARBA00022737"/>
    </source>
</evidence>
<reference evidence="4" key="1">
    <citation type="submission" date="2023-10" db="EMBL/GenBank/DDBJ databases">
        <authorList>
            <person name="Chen Y."/>
            <person name="Shah S."/>
            <person name="Dougan E. K."/>
            <person name="Thang M."/>
            <person name="Chan C."/>
        </authorList>
    </citation>
    <scope>NUCLEOTIDE SEQUENCE [LARGE SCALE GENOMIC DNA]</scope>
</reference>
<name>A0ABN9THP1_9DINO</name>
<evidence type="ECO:0000313" key="4">
    <source>
        <dbReference type="EMBL" id="CAK0845407.1"/>
    </source>
</evidence>
<dbReference type="Pfam" id="PF01535">
    <property type="entry name" value="PPR"/>
    <property type="match status" value="1"/>
</dbReference>
<evidence type="ECO:0000256" key="3">
    <source>
        <dbReference type="SAM" id="MobiDB-lite"/>
    </source>
</evidence>
<feature type="repeat" description="PPR" evidence="2">
    <location>
        <begin position="88"/>
        <end position="122"/>
    </location>
</feature>
<dbReference type="InterPro" id="IPR011990">
    <property type="entry name" value="TPR-like_helical_dom_sf"/>
</dbReference>
<sequence length="215" mass="22449">MAASAVPAKWGTGFEVGAERHQLQCWDQRLRERGELAAGAVAVLGDGGCEVAACLTYSAGISVCEKGGLWQQALALLREIGDRRLAPDVISYSAGISACEKARQWQRAVSLLREMRGARLEPNVISQLQLRDQRVREGRAVAAGAGAAPRDAGRAAGAQRHLQAPPRVQTGAPAPEPPSGSWAARRGAGVSRGTPSLTYSAAISACEKGGLWGTG</sequence>
<accession>A0ABN9THP1</accession>
<dbReference type="EMBL" id="CAUYUJ010014734">
    <property type="protein sequence ID" value="CAK0845407.1"/>
    <property type="molecule type" value="Genomic_DNA"/>
</dbReference>
<evidence type="ECO:0008006" key="6">
    <source>
        <dbReference type="Google" id="ProtNLM"/>
    </source>
</evidence>
<dbReference type="Proteomes" id="UP001189429">
    <property type="component" value="Unassembled WGS sequence"/>
</dbReference>
<dbReference type="InterPro" id="IPR002885">
    <property type="entry name" value="PPR_rpt"/>
</dbReference>